<dbReference type="Pfam" id="PF16264">
    <property type="entry name" value="SatD"/>
    <property type="match status" value="1"/>
</dbReference>
<dbReference type="Gene3D" id="1.10.10.60">
    <property type="entry name" value="Homeodomain-like"/>
    <property type="match status" value="1"/>
</dbReference>
<evidence type="ECO:0000313" key="2">
    <source>
        <dbReference type="Proteomes" id="UP000218615"/>
    </source>
</evidence>
<dbReference type="OrthoDB" id="111732at2157"/>
<keyword evidence="2" id="KW-1185">Reference proteome</keyword>
<dbReference type="AlphaFoldDB" id="A0A284VSZ7"/>
<dbReference type="Proteomes" id="UP000218615">
    <property type="component" value="Unassembled WGS sequence"/>
</dbReference>
<reference evidence="2" key="1">
    <citation type="submission" date="2017-06" db="EMBL/GenBank/DDBJ databases">
        <authorList>
            <person name="Cremers G."/>
        </authorList>
    </citation>
    <scope>NUCLEOTIDE SEQUENCE [LARGE SCALE GENOMIC DNA]</scope>
</reference>
<name>A0A284VSZ7_9EURY</name>
<proteinExistence type="predicted"/>
<dbReference type="SUPFAM" id="SSF88659">
    <property type="entry name" value="Sigma3 and sigma4 domains of RNA polymerase sigma factors"/>
    <property type="match status" value="1"/>
</dbReference>
<dbReference type="RefSeq" id="WP_096206979.1">
    <property type="nucleotide sequence ID" value="NZ_FZMP01000219.1"/>
</dbReference>
<organism evidence="1 2">
    <name type="scientific">Candidatus Methanoperedens nitratireducens</name>
    <dbReference type="NCBI Taxonomy" id="1392998"/>
    <lineage>
        <taxon>Archaea</taxon>
        <taxon>Methanobacteriati</taxon>
        <taxon>Methanobacteriota</taxon>
        <taxon>Stenosarchaea group</taxon>
        <taxon>Methanomicrobia</taxon>
        <taxon>Methanosarcinales</taxon>
        <taxon>ANME-2 cluster</taxon>
        <taxon>Candidatus Methanoperedentaceae</taxon>
        <taxon>Candidatus Methanoperedens</taxon>
    </lineage>
</organism>
<dbReference type="InterPro" id="IPR013324">
    <property type="entry name" value="RNA_pol_sigma_r3/r4-like"/>
</dbReference>
<sequence length="220" mass="25065">MKNRKIYAALTGDLIGFTKFEEKQRFEILSLLKDSFKKIPRRIIASPFVIYRGDSFQGVISMPQEAMRAAIIIRAGLLSKFKLKTARLDARIAIGLGTIDYLPPGNRAGEGDGEAFRNSGIELDRMKKAERNLTVKTPWQEIDDELRTECALLDTLMQRWTKEQAEAILYYIQGSTQEEIAKTLKISQPAVFQRLRIAGYRAVQAALERYGTLIEYKVRT</sequence>
<protein>
    <submittedName>
        <fullName evidence="1">Uncharacterized protein</fullName>
    </submittedName>
</protein>
<evidence type="ECO:0000313" key="1">
    <source>
        <dbReference type="EMBL" id="SNQ62411.1"/>
    </source>
</evidence>
<dbReference type="EMBL" id="FZMP01000219">
    <property type="protein sequence ID" value="SNQ62411.1"/>
    <property type="molecule type" value="Genomic_DNA"/>
</dbReference>
<gene>
    <name evidence="1" type="ORF">MNV_700065</name>
</gene>
<dbReference type="InterPro" id="IPR032580">
    <property type="entry name" value="SatD"/>
</dbReference>
<accession>A0A284VSZ7</accession>